<dbReference type="Proteomes" id="UP000183832">
    <property type="component" value="Unassembled WGS sequence"/>
</dbReference>
<reference evidence="1 2" key="1">
    <citation type="submission" date="2015-04" db="EMBL/GenBank/DDBJ databases">
        <authorList>
            <person name="Syromyatnikov M.Y."/>
            <person name="Popov V.N."/>
        </authorList>
    </citation>
    <scope>NUCLEOTIDE SEQUENCE [LARGE SCALE GENOMIC DNA]</scope>
</reference>
<dbReference type="AlphaFoldDB" id="A0A1J1HV06"/>
<sequence length="74" mass="8610">MEKCQTIAENIPHKLCEACGFEHLYLAIKNKNKNNLYVTCERHKLSFAFAFLISRIKKHKFVLDGHVKTDTFAL</sequence>
<proteinExistence type="predicted"/>
<keyword evidence="2" id="KW-1185">Reference proteome</keyword>
<organism evidence="1 2">
    <name type="scientific">Clunio marinus</name>
    <dbReference type="NCBI Taxonomy" id="568069"/>
    <lineage>
        <taxon>Eukaryota</taxon>
        <taxon>Metazoa</taxon>
        <taxon>Ecdysozoa</taxon>
        <taxon>Arthropoda</taxon>
        <taxon>Hexapoda</taxon>
        <taxon>Insecta</taxon>
        <taxon>Pterygota</taxon>
        <taxon>Neoptera</taxon>
        <taxon>Endopterygota</taxon>
        <taxon>Diptera</taxon>
        <taxon>Nematocera</taxon>
        <taxon>Chironomoidea</taxon>
        <taxon>Chironomidae</taxon>
        <taxon>Clunio</taxon>
    </lineage>
</organism>
<protein>
    <submittedName>
        <fullName evidence="1">CLUMA_CG003712, isoform A</fullName>
    </submittedName>
</protein>
<name>A0A1J1HV06_9DIPT</name>
<evidence type="ECO:0000313" key="2">
    <source>
        <dbReference type="Proteomes" id="UP000183832"/>
    </source>
</evidence>
<dbReference type="EMBL" id="CVRI01000015">
    <property type="protein sequence ID" value="CRK89985.1"/>
    <property type="molecule type" value="Genomic_DNA"/>
</dbReference>
<gene>
    <name evidence="1" type="ORF">CLUMA_CG003712</name>
</gene>
<evidence type="ECO:0000313" key="1">
    <source>
        <dbReference type="EMBL" id="CRK89985.1"/>
    </source>
</evidence>
<accession>A0A1J1HV06</accession>